<dbReference type="GO" id="GO:0004519">
    <property type="term" value="F:endonuclease activity"/>
    <property type="evidence" value="ECO:0007669"/>
    <property type="project" value="UniProtKB-KW"/>
</dbReference>
<dbReference type="PROSITE" id="PS51257">
    <property type="entry name" value="PROKAR_LIPOPROTEIN"/>
    <property type="match status" value="1"/>
</dbReference>
<dbReference type="Gene3D" id="2.40.50.90">
    <property type="match status" value="1"/>
</dbReference>
<keyword evidence="2" id="KW-0255">Endonuclease</keyword>
<evidence type="ECO:0000313" key="7">
    <source>
        <dbReference type="Proteomes" id="UP000625210"/>
    </source>
</evidence>
<dbReference type="InterPro" id="IPR035437">
    <property type="entry name" value="SNase_OB-fold_sf"/>
</dbReference>
<dbReference type="InterPro" id="IPR016071">
    <property type="entry name" value="Staphylococal_nuclease_OB-fold"/>
</dbReference>
<accession>A0A8J2VDP6</accession>
<evidence type="ECO:0000256" key="1">
    <source>
        <dbReference type="ARBA" id="ARBA00022722"/>
    </source>
</evidence>
<name>A0A8J2VDP6_9BACL</name>
<dbReference type="PANTHER" id="PTHR12302">
    <property type="entry name" value="EBNA2 BINDING PROTEIN P100"/>
    <property type="match status" value="1"/>
</dbReference>
<evidence type="ECO:0000259" key="5">
    <source>
        <dbReference type="PROSITE" id="PS50830"/>
    </source>
</evidence>
<comment type="caution">
    <text evidence="6">The sequence shown here is derived from an EMBL/GenBank/DDBJ whole genome shotgun (WGS) entry which is preliminary data.</text>
</comment>
<keyword evidence="7" id="KW-1185">Reference proteome</keyword>
<reference evidence="6" key="1">
    <citation type="journal article" date="2014" name="Int. J. Syst. Evol. Microbiol.">
        <title>Complete genome sequence of Corynebacterium casei LMG S-19264T (=DSM 44701T), isolated from a smear-ripened cheese.</title>
        <authorList>
            <consortium name="US DOE Joint Genome Institute (JGI-PGF)"/>
            <person name="Walter F."/>
            <person name="Albersmeier A."/>
            <person name="Kalinowski J."/>
            <person name="Ruckert C."/>
        </authorList>
    </citation>
    <scope>NUCLEOTIDE SEQUENCE</scope>
    <source>
        <strain evidence="6">CGMCC 1.15179</strain>
    </source>
</reference>
<keyword evidence="1" id="KW-0540">Nuclease</keyword>
<dbReference type="AlphaFoldDB" id="A0A8J2VDP6"/>
<organism evidence="6 7">
    <name type="scientific">Marinithermofilum abyssi</name>
    <dbReference type="NCBI Taxonomy" id="1571185"/>
    <lineage>
        <taxon>Bacteria</taxon>
        <taxon>Bacillati</taxon>
        <taxon>Bacillota</taxon>
        <taxon>Bacilli</taxon>
        <taxon>Bacillales</taxon>
        <taxon>Thermoactinomycetaceae</taxon>
        <taxon>Marinithermofilum</taxon>
    </lineage>
</organism>
<dbReference type="PANTHER" id="PTHR12302:SF3">
    <property type="entry name" value="SERINE_THREONINE-PROTEIN KINASE 31"/>
    <property type="match status" value="1"/>
</dbReference>
<reference evidence="6" key="2">
    <citation type="submission" date="2020-09" db="EMBL/GenBank/DDBJ databases">
        <authorList>
            <person name="Sun Q."/>
            <person name="Zhou Y."/>
        </authorList>
    </citation>
    <scope>NUCLEOTIDE SEQUENCE</scope>
    <source>
        <strain evidence="6">CGMCC 1.15179</strain>
    </source>
</reference>
<dbReference type="GO" id="GO:0016787">
    <property type="term" value="F:hydrolase activity"/>
    <property type="evidence" value="ECO:0007669"/>
    <property type="project" value="UniProtKB-KW"/>
</dbReference>
<dbReference type="RefSeq" id="WP_188647371.1">
    <property type="nucleotide sequence ID" value="NZ_BMHQ01000005.1"/>
</dbReference>
<feature type="region of interest" description="Disordered" evidence="4">
    <location>
        <begin position="186"/>
        <end position="211"/>
    </location>
</feature>
<protein>
    <recommendedName>
        <fullName evidence="5">TNase-like domain-containing protein</fullName>
    </recommendedName>
</protein>
<evidence type="ECO:0000256" key="3">
    <source>
        <dbReference type="ARBA" id="ARBA00022801"/>
    </source>
</evidence>
<feature type="domain" description="TNase-like" evidence="5">
    <location>
        <begin position="36"/>
        <end position="168"/>
    </location>
</feature>
<sequence>MKREWVLFLVVLAGILAGCVQVTDIRKDTFTEKHPNRVEVDLVQLLDGDTAKVRINGKVEIVRFLLVDTPETRHPERGKQPLGNEAKWMTDSLLGNAEKVELEFDVEQRDEYGRLLAYVYADGKSVQEELLKQGLARVAYIYKNKRHLKEFRAAEEVAQEKKEGVWQCPGYVTDKGYKPENWFKGKGKPKLEPQAIVPKYNPNGPDRDCSDFATQKEAQRFFEEAGPGDPHRLDGSDGDGKVCEQLP</sequence>
<dbReference type="PROSITE" id="PS50830">
    <property type="entry name" value="TNASE_3"/>
    <property type="match status" value="1"/>
</dbReference>
<evidence type="ECO:0000313" key="6">
    <source>
        <dbReference type="EMBL" id="GGE15139.1"/>
    </source>
</evidence>
<evidence type="ECO:0000256" key="4">
    <source>
        <dbReference type="SAM" id="MobiDB-lite"/>
    </source>
</evidence>
<dbReference type="EMBL" id="BMHQ01000005">
    <property type="protein sequence ID" value="GGE15139.1"/>
    <property type="molecule type" value="Genomic_DNA"/>
</dbReference>
<keyword evidence="3" id="KW-0378">Hydrolase</keyword>
<dbReference type="SMART" id="SM00318">
    <property type="entry name" value="SNc"/>
    <property type="match status" value="1"/>
</dbReference>
<proteinExistence type="predicted"/>
<gene>
    <name evidence="6" type="ORF">GCM10011571_15850</name>
</gene>
<feature type="region of interest" description="Disordered" evidence="4">
    <location>
        <begin position="223"/>
        <end position="247"/>
    </location>
</feature>
<evidence type="ECO:0000256" key="2">
    <source>
        <dbReference type="ARBA" id="ARBA00022759"/>
    </source>
</evidence>
<dbReference type="Pfam" id="PF00565">
    <property type="entry name" value="SNase"/>
    <property type="match status" value="1"/>
</dbReference>
<dbReference type="Proteomes" id="UP000625210">
    <property type="component" value="Unassembled WGS sequence"/>
</dbReference>
<dbReference type="SUPFAM" id="SSF50199">
    <property type="entry name" value="Staphylococcal nuclease"/>
    <property type="match status" value="1"/>
</dbReference>